<feature type="domain" description="Transketolase-like pyrimidine-binding" evidence="1">
    <location>
        <begin position="3"/>
        <end position="171"/>
    </location>
</feature>
<evidence type="ECO:0000313" key="3">
    <source>
        <dbReference type="Proteomes" id="UP000266144"/>
    </source>
</evidence>
<dbReference type="Gene3D" id="3.40.50.970">
    <property type="match status" value="1"/>
</dbReference>
<dbReference type="InterPro" id="IPR051157">
    <property type="entry name" value="PDH/Transketolase"/>
</dbReference>
<dbReference type="SMART" id="SM00861">
    <property type="entry name" value="Transket_pyr"/>
    <property type="match status" value="1"/>
</dbReference>
<accession>A0A3A4S787</accession>
<dbReference type="Proteomes" id="UP000266144">
    <property type="component" value="Unassembled WGS sequence"/>
</dbReference>
<name>A0A3A4S787_9STRE</name>
<dbReference type="EMBL" id="PTQV01000046">
    <property type="protein sequence ID" value="RJP80974.1"/>
    <property type="molecule type" value="Genomic_DNA"/>
</dbReference>
<dbReference type="SUPFAM" id="SSF52518">
    <property type="entry name" value="Thiamin diphosphate-binding fold (THDP-binding)"/>
    <property type="match status" value="1"/>
</dbReference>
<dbReference type="RefSeq" id="WP_119943048.1">
    <property type="nucleotide sequence ID" value="NZ_JACSYZ010000056.1"/>
</dbReference>
<proteinExistence type="predicted"/>
<dbReference type="PANTHER" id="PTHR43825">
    <property type="entry name" value="PYRUVATE DEHYDROGENASE E1 COMPONENT"/>
    <property type="match status" value="1"/>
</dbReference>
<reference evidence="3" key="1">
    <citation type="submission" date="2018-02" db="EMBL/GenBank/DDBJ databases">
        <authorList>
            <person name="Handem S."/>
        </authorList>
    </citation>
    <scope>NUCLEOTIDE SEQUENCE [LARGE SCALE GENOMIC DNA]</scope>
    <source>
        <strain evidence="3">Spain939</strain>
    </source>
</reference>
<dbReference type="InterPro" id="IPR029061">
    <property type="entry name" value="THDP-binding"/>
</dbReference>
<organism evidence="2 3">
    <name type="scientific">Streptococcus pseudopneumoniae</name>
    <dbReference type="NCBI Taxonomy" id="257758"/>
    <lineage>
        <taxon>Bacteria</taxon>
        <taxon>Bacillati</taxon>
        <taxon>Bacillota</taxon>
        <taxon>Bacilli</taxon>
        <taxon>Lactobacillales</taxon>
        <taxon>Streptococcaceae</taxon>
        <taxon>Streptococcus</taxon>
    </lineage>
</organism>
<gene>
    <name evidence="2" type="ORF">C5O68_08105</name>
</gene>
<dbReference type="Pfam" id="PF02779">
    <property type="entry name" value="Transket_pyr"/>
    <property type="match status" value="1"/>
</dbReference>
<comment type="caution">
    <text evidence="2">The sequence shown here is derived from an EMBL/GenBank/DDBJ whole genome shotgun (WGS) entry which is preliminary data.</text>
</comment>
<dbReference type="InterPro" id="IPR005475">
    <property type="entry name" value="Transketolase-like_Pyr-bd"/>
</dbReference>
<evidence type="ECO:0000259" key="1">
    <source>
        <dbReference type="SMART" id="SM00861"/>
    </source>
</evidence>
<evidence type="ECO:0000313" key="2">
    <source>
        <dbReference type="EMBL" id="RJP80974.1"/>
    </source>
</evidence>
<sequence length="294" mass="33402">MLLNNYTSIRQNFEAIDRKLYQLSPESYKVSMDGCGLFGYTNLVDPKKIIDVGISEQLACQVLFGLSISNDTKVYLSGMSSFILRRSYEQLKLYINNEVPNVTIIGYGSGVSYGALGPSHHIEEDLALLKLLDNIKVYVPHSIQSFEKKLIHNLDEKFPVYFRIPNELPNNLLLHGKYLEENVDEDITLYKKPEISKKLIIVTGFLTQSIIDKFKEESGIDVMSIEVLKKLNIIKLLLNSYLEIEIIQDARSDTGIIPLILEQLDTTKKITIKGFDKHKTGANLSEMLKINNLI</sequence>
<dbReference type="PANTHER" id="PTHR43825:SF1">
    <property type="entry name" value="TRANSKETOLASE-LIKE PYRIMIDINE-BINDING DOMAIN-CONTAINING PROTEIN"/>
    <property type="match status" value="1"/>
</dbReference>
<dbReference type="AlphaFoldDB" id="A0A3A4S787"/>
<protein>
    <recommendedName>
        <fullName evidence="1">Transketolase-like pyrimidine-binding domain-containing protein</fullName>
    </recommendedName>
</protein>